<gene>
    <name evidence="7" type="ORF">D9V32_03210</name>
</gene>
<dbReference type="Gene3D" id="3.40.30.10">
    <property type="entry name" value="Glutaredoxin"/>
    <property type="match status" value="1"/>
</dbReference>
<dbReference type="PANTHER" id="PTHR13887">
    <property type="entry name" value="GLUTATHIONE S-TRANSFERASE KAPPA"/>
    <property type="match status" value="1"/>
</dbReference>
<evidence type="ECO:0000313" key="7">
    <source>
        <dbReference type="EMBL" id="RLP77469.1"/>
    </source>
</evidence>
<evidence type="ECO:0000256" key="1">
    <source>
        <dbReference type="ARBA" id="ARBA00005791"/>
    </source>
</evidence>
<dbReference type="InterPro" id="IPR012336">
    <property type="entry name" value="Thioredoxin-like_fold"/>
</dbReference>
<dbReference type="OrthoDB" id="117402at2"/>
<organism evidence="7 8">
    <name type="scientific">Mycetocola tolaasinivorans</name>
    <dbReference type="NCBI Taxonomy" id="76635"/>
    <lineage>
        <taxon>Bacteria</taxon>
        <taxon>Bacillati</taxon>
        <taxon>Actinomycetota</taxon>
        <taxon>Actinomycetes</taxon>
        <taxon>Micrococcales</taxon>
        <taxon>Microbacteriaceae</taxon>
        <taxon>Mycetocola</taxon>
    </lineage>
</organism>
<evidence type="ECO:0000313" key="8">
    <source>
        <dbReference type="Proteomes" id="UP000272503"/>
    </source>
</evidence>
<dbReference type="Pfam" id="PF13462">
    <property type="entry name" value="Thioredoxin_4"/>
    <property type="match status" value="1"/>
</dbReference>
<evidence type="ECO:0000256" key="2">
    <source>
        <dbReference type="ARBA" id="ARBA00022729"/>
    </source>
</evidence>
<accession>A0A3L7AAR4</accession>
<evidence type="ECO:0000256" key="5">
    <source>
        <dbReference type="ARBA" id="ARBA00023284"/>
    </source>
</evidence>
<keyword evidence="4" id="KW-1015">Disulfide bond</keyword>
<comment type="caution">
    <text evidence="7">The sequence shown here is derived from an EMBL/GenBank/DDBJ whole genome shotgun (WGS) entry which is preliminary data.</text>
</comment>
<dbReference type="SUPFAM" id="SSF52833">
    <property type="entry name" value="Thioredoxin-like"/>
    <property type="match status" value="1"/>
</dbReference>
<evidence type="ECO:0000256" key="3">
    <source>
        <dbReference type="ARBA" id="ARBA00023002"/>
    </source>
</evidence>
<keyword evidence="8" id="KW-1185">Reference proteome</keyword>
<evidence type="ECO:0000259" key="6">
    <source>
        <dbReference type="PROSITE" id="PS51352"/>
    </source>
</evidence>
<dbReference type="PROSITE" id="PS51352">
    <property type="entry name" value="THIOREDOXIN_2"/>
    <property type="match status" value="1"/>
</dbReference>
<reference evidence="7 8" key="1">
    <citation type="submission" date="2018-10" db="EMBL/GenBank/DDBJ databases">
        <authorList>
            <person name="Li J."/>
        </authorList>
    </citation>
    <scope>NUCLEOTIDE SEQUENCE [LARGE SCALE GENOMIC DNA]</scope>
    <source>
        <strain evidence="7 8">IF 016277</strain>
    </source>
</reference>
<dbReference type="RefSeq" id="WP_121647452.1">
    <property type="nucleotide sequence ID" value="NZ_RCUX01000002.1"/>
</dbReference>
<dbReference type="AlphaFoldDB" id="A0A3L7AAR4"/>
<keyword evidence="5" id="KW-0676">Redox-active center</keyword>
<dbReference type="InterPro" id="IPR036249">
    <property type="entry name" value="Thioredoxin-like_sf"/>
</dbReference>
<proteinExistence type="inferred from homology"/>
<feature type="domain" description="Thioredoxin" evidence="6">
    <location>
        <begin position="49"/>
        <end position="237"/>
    </location>
</feature>
<evidence type="ECO:0000256" key="4">
    <source>
        <dbReference type="ARBA" id="ARBA00023157"/>
    </source>
</evidence>
<protein>
    <submittedName>
        <fullName evidence="7">DsbA family protein</fullName>
    </submittedName>
</protein>
<dbReference type="PANTHER" id="PTHR13887:SF14">
    <property type="entry name" value="DISULFIDE BOND FORMATION PROTEIN D"/>
    <property type="match status" value="1"/>
</dbReference>
<comment type="similarity">
    <text evidence="1">Belongs to the thioredoxin family. DsbA subfamily.</text>
</comment>
<keyword evidence="2" id="KW-0732">Signal</keyword>
<name>A0A3L7AAR4_9MICO</name>
<dbReference type="GO" id="GO:0016491">
    <property type="term" value="F:oxidoreductase activity"/>
    <property type="evidence" value="ECO:0007669"/>
    <property type="project" value="UniProtKB-KW"/>
</dbReference>
<dbReference type="EMBL" id="RCUX01000002">
    <property type="protein sequence ID" value="RLP77469.1"/>
    <property type="molecule type" value="Genomic_DNA"/>
</dbReference>
<dbReference type="InterPro" id="IPR013766">
    <property type="entry name" value="Thioredoxin_domain"/>
</dbReference>
<keyword evidence="3" id="KW-0560">Oxidoreductase</keyword>
<dbReference type="Proteomes" id="UP000272503">
    <property type="component" value="Unassembled WGS sequence"/>
</dbReference>
<sequence length="241" mass="25651">MTQRRTTLIVSGSVLAAAAIGVMIWAGSTGSGDTAPTSPIAESSAPGANTAGEEQPVLDLARRIEGDPLALGPVDAPVTLVEFADYRCPFCGVFSRDSMPQIISEFVDSGQLRVEWRDLPVFGEDSVAAAVAARAAGEQGMFWEYHDAIFEAAPERGHPDYPRERLLEFAAQVKIPDIAKFTADLDRPELTQAVIRDLGEGTSLGVNSTPVFAVNATPIVGAQPLSVFQEVIRQELAKAGR</sequence>